<keyword evidence="3" id="KW-1185">Reference proteome</keyword>
<name>A0A4S8LWQ4_DENBC</name>
<dbReference type="Proteomes" id="UP000297245">
    <property type="component" value="Unassembled WGS sequence"/>
</dbReference>
<feature type="region of interest" description="Disordered" evidence="1">
    <location>
        <begin position="164"/>
        <end position="183"/>
    </location>
</feature>
<protein>
    <recommendedName>
        <fullName evidence="4">ATP-dependent DNA helicase</fullName>
    </recommendedName>
</protein>
<dbReference type="SUPFAM" id="SSF52540">
    <property type="entry name" value="P-loop containing nucleoside triphosphate hydrolases"/>
    <property type="match status" value="1"/>
</dbReference>
<sequence>MDKLLISSVHPASAKRQLANHLQVLKMRTLFFTYPIVEDVNLEYDGRHCSEMQIPLHLAWAVTIHKSHGLTMSKVQIGLGKKEFCAGLTFVMLSRSKDLGGLLILNGLDYSRVKNFGGAALNVDIALHNVLFFVPLLVMHAHMRSEQNGPCTVYISLCEAEAAEEQSDDASGEAPSDGGGSEA</sequence>
<dbReference type="OrthoDB" id="432234at2759"/>
<dbReference type="AlphaFoldDB" id="A0A4S8LWQ4"/>
<evidence type="ECO:0000313" key="2">
    <source>
        <dbReference type="EMBL" id="THU94047.1"/>
    </source>
</evidence>
<evidence type="ECO:0008006" key="4">
    <source>
        <dbReference type="Google" id="ProtNLM"/>
    </source>
</evidence>
<evidence type="ECO:0000256" key="1">
    <source>
        <dbReference type="SAM" id="MobiDB-lite"/>
    </source>
</evidence>
<gene>
    <name evidence="2" type="ORF">K435DRAFT_860952</name>
</gene>
<dbReference type="EMBL" id="ML179233">
    <property type="protein sequence ID" value="THU94047.1"/>
    <property type="molecule type" value="Genomic_DNA"/>
</dbReference>
<proteinExistence type="predicted"/>
<reference evidence="2 3" key="1">
    <citation type="journal article" date="2019" name="Nat. Ecol. Evol.">
        <title>Megaphylogeny resolves global patterns of mushroom evolution.</title>
        <authorList>
            <person name="Varga T."/>
            <person name="Krizsan K."/>
            <person name="Foldi C."/>
            <person name="Dima B."/>
            <person name="Sanchez-Garcia M."/>
            <person name="Sanchez-Ramirez S."/>
            <person name="Szollosi G.J."/>
            <person name="Szarkandi J.G."/>
            <person name="Papp V."/>
            <person name="Albert L."/>
            <person name="Andreopoulos W."/>
            <person name="Angelini C."/>
            <person name="Antonin V."/>
            <person name="Barry K.W."/>
            <person name="Bougher N.L."/>
            <person name="Buchanan P."/>
            <person name="Buyck B."/>
            <person name="Bense V."/>
            <person name="Catcheside P."/>
            <person name="Chovatia M."/>
            <person name="Cooper J."/>
            <person name="Damon W."/>
            <person name="Desjardin D."/>
            <person name="Finy P."/>
            <person name="Geml J."/>
            <person name="Haridas S."/>
            <person name="Hughes K."/>
            <person name="Justo A."/>
            <person name="Karasinski D."/>
            <person name="Kautmanova I."/>
            <person name="Kiss B."/>
            <person name="Kocsube S."/>
            <person name="Kotiranta H."/>
            <person name="LaButti K.M."/>
            <person name="Lechner B.E."/>
            <person name="Liimatainen K."/>
            <person name="Lipzen A."/>
            <person name="Lukacs Z."/>
            <person name="Mihaltcheva S."/>
            <person name="Morgado L.N."/>
            <person name="Niskanen T."/>
            <person name="Noordeloos M.E."/>
            <person name="Ohm R.A."/>
            <person name="Ortiz-Santana B."/>
            <person name="Ovrebo C."/>
            <person name="Racz N."/>
            <person name="Riley R."/>
            <person name="Savchenko A."/>
            <person name="Shiryaev A."/>
            <person name="Soop K."/>
            <person name="Spirin V."/>
            <person name="Szebenyi C."/>
            <person name="Tomsovsky M."/>
            <person name="Tulloss R.E."/>
            <person name="Uehling J."/>
            <person name="Grigoriev I.V."/>
            <person name="Vagvolgyi C."/>
            <person name="Papp T."/>
            <person name="Martin F.M."/>
            <person name="Miettinen O."/>
            <person name="Hibbett D.S."/>
            <person name="Nagy L.G."/>
        </authorList>
    </citation>
    <scope>NUCLEOTIDE SEQUENCE [LARGE SCALE GENOMIC DNA]</scope>
    <source>
        <strain evidence="2 3">CBS 962.96</strain>
    </source>
</reference>
<evidence type="ECO:0000313" key="3">
    <source>
        <dbReference type="Proteomes" id="UP000297245"/>
    </source>
</evidence>
<dbReference type="InterPro" id="IPR027417">
    <property type="entry name" value="P-loop_NTPase"/>
</dbReference>
<accession>A0A4S8LWQ4</accession>
<organism evidence="2 3">
    <name type="scientific">Dendrothele bispora (strain CBS 962.96)</name>
    <dbReference type="NCBI Taxonomy" id="1314807"/>
    <lineage>
        <taxon>Eukaryota</taxon>
        <taxon>Fungi</taxon>
        <taxon>Dikarya</taxon>
        <taxon>Basidiomycota</taxon>
        <taxon>Agaricomycotina</taxon>
        <taxon>Agaricomycetes</taxon>
        <taxon>Agaricomycetidae</taxon>
        <taxon>Agaricales</taxon>
        <taxon>Agaricales incertae sedis</taxon>
        <taxon>Dendrothele</taxon>
    </lineage>
</organism>